<evidence type="ECO:0000256" key="16">
    <source>
        <dbReference type="ARBA" id="ARBA00022840"/>
    </source>
</evidence>
<name>A0A212JKD0_9BACT</name>
<dbReference type="InterPro" id="IPR001048">
    <property type="entry name" value="Asp/Glu/Uridylate_kinase"/>
</dbReference>
<evidence type="ECO:0000256" key="20">
    <source>
        <dbReference type="ARBA" id="ARBA00023053"/>
    </source>
</evidence>
<dbReference type="SUPFAM" id="SSF55347">
    <property type="entry name" value="Glyceraldehyde-3-phosphate dehydrogenase-like, C-terminal domain"/>
    <property type="match status" value="1"/>
</dbReference>
<protein>
    <submittedName>
        <fullName evidence="32">Uncharacterized protein</fullName>
    </submittedName>
</protein>
<organism evidence="32">
    <name type="scientific">uncultured Dysgonomonas sp</name>
    <dbReference type="NCBI Taxonomy" id="206096"/>
    <lineage>
        <taxon>Bacteria</taxon>
        <taxon>Pseudomonadati</taxon>
        <taxon>Bacteroidota</taxon>
        <taxon>Bacteroidia</taxon>
        <taxon>Bacteroidales</taxon>
        <taxon>Dysgonomonadaceae</taxon>
        <taxon>Dysgonomonas</taxon>
        <taxon>environmental samples</taxon>
    </lineage>
</organism>
<keyword evidence="17" id="KW-0521">NADP</keyword>
<evidence type="ECO:0000256" key="19">
    <source>
        <dbReference type="ARBA" id="ARBA00023027"/>
    </source>
</evidence>
<comment type="similarity">
    <text evidence="8">In the N-terminal section; belongs to the aspartokinase family.</text>
</comment>
<evidence type="ECO:0000256" key="7">
    <source>
        <dbReference type="ARBA" id="ARBA00007952"/>
    </source>
</evidence>
<evidence type="ECO:0000256" key="14">
    <source>
        <dbReference type="ARBA" id="ARBA00022741"/>
    </source>
</evidence>
<dbReference type="GO" id="GO:0004072">
    <property type="term" value="F:aspartate kinase activity"/>
    <property type="evidence" value="ECO:0007669"/>
    <property type="project" value="UniProtKB-EC"/>
</dbReference>
<dbReference type="CDD" id="cd04921">
    <property type="entry name" value="ACT_AKi-HSDH-ThrA-like_1"/>
    <property type="match status" value="1"/>
</dbReference>
<evidence type="ECO:0000256" key="23">
    <source>
        <dbReference type="ARBA" id="ARBA00023268"/>
    </source>
</evidence>
<dbReference type="SUPFAM" id="SSF55021">
    <property type="entry name" value="ACT-like"/>
    <property type="match status" value="2"/>
</dbReference>
<dbReference type="GO" id="GO:0005524">
    <property type="term" value="F:ATP binding"/>
    <property type="evidence" value="ECO:0007669"/>
    <property type="project" value="UniProtKB-KW"/>
</dbReference>
<feature type="domain" description="Aspartokinase ACT" evidence="31">
    <location>
        <begin position="311"/>
        <end position="371"/>
    </location>
</feature>
<dbReference type="UniPathway" id="UPA00050">
    <property type="reaction ID" value="UER00063"/>
</dbReference>
<dbReference type="InterPro" id="IPR019811">
    <property type="entry name" value="HDH_CS"/>
</dbReference>
<evidence type="ECO:0000256" key="5">
    <source>
        <dbReference type="ARBA" id="ARBA00005062"/>
    </source>
</evidence>
<dbReference type="PIRSF" id="PIRSF000727">
    <property type="entry name" value="ThrA"/>
    <property type="match status" value="1"/>
</dbReference>
<dbReference type="Gene3D" id="3.30.360.10">
    <property type="entry name" value="Dihydrodipicolinate Reductase, domain 2"/>
    <property type="match status" value="1"/>
</dbReference>
<dbReference type="InterPro" id="IPR042199">
    <property type="entry name" value="AsparK_Bifunc_asparK/hSer_DH"/>
</dbReference>
<evidence type="ECO:0000256" key="2">
    <source>
        <dbReference type="ARBA" id="ARBA00004766"/>
    </source>
</evidence>
<comment type="pathway">
    <text evidence="4">Amino-acid biosynthesis; L-threonine biosynthesis; L-threonine from L-aspartate: step 3/5.</text>
</comment>
<comment type="subunit">
    <text evidence="9">Homotetramer.</text>
</comment>
<dbReference type="InterPro" id="IPR001341">
    <property type="entry name" value="Asp_kinase"/>
</dbReference>
<evidence type="ECO:0000256" key="1">
    <source>
        <dbReference type="ARBA" id="ARBA00001920"/>
    </source>
</evidence>
<comment type="pathway">
    <text evidence="3">Amino-acid biosynthesis; L-methionine biosynthesis via de novo pathway; L-homoserine from L-aspartate: step 1/3.</text>
</comment>
<keyword evidence="16" id="KW-0067">ATP-binding</keyword>
<evidence type="ECO:0000256" key="27">
    <source>
        <dbReference type="ARBA" id="ARBA00049031"/>
    </source>
</evidence>
<evidence type="ECO:0000256" key="4">
    <source>
        <dbReference type="ARBA" id="ARBA00005056"/>
    </source>
</evidence>
<dbReference type="FunFam" id="3.30.360.10:FF:000006">
    <property type="entry name" value="Bifunctional aspartokinase/homoserine dehydrogenase"/>
    <property type="match status" value="1"/>
</dbReference>
<evidence type="ECO:0000256" key="17">
    <source>
        <dbReference type="ARBA" id="ARBA00022857"/>
    </source>
</evidence>
<dbReference type="GO" id="GO:0009088">
    <property type="term" value="P:threonine biosynthetic process"/>
    <property type="evidence" value="ECO:0007669"/>
    <property type="project" value="UniProtKB-UniPathway"/>
</dbReference>
<dbReference type="Pfam" id="PF00742">
    <property type="entry name" value="Homoserine_dh"/>
    <property type="match status" value="1"/>
</dbReference>
<dbReference type="GO" id="GO:0004412">
    <property type="term" value="F:homoserine dehydrogenase activity"/>
    <property type="evidence" value="ECO:0007669"/>
    <property type="project" value="UniProtKB-EC"/>
</dbReference>
<keyword evidence="12" id="KW-0791">Threonine biosynthesis</keyword>
<evidence type="ECO:0000259" key="31">
    <source>
        <dbReference type="Pfam" id="PF22468"/>
    </source>
</evidence>
<keyword evidence="11" id="KW-0808">Transferase</keyword>
<dbReference type="InterPro" id="IPR005106">
    <property type="entry name" value="Asp/hSer_DH_NAD-bd"/>
</dbReference>
<feature type="domain" description="Aspartokinase ACT" evidence="31">
    <location>
        <begin position="392"/>
        <end position="452"/>
    </location>
</feature>
<comment type="pathway">
    <text evidence="2">Amino-acid biosynthesis; L-lysine biosynthesis via DAP pathway; (S)-tetrahydrodipicolinate from L-aspartate: step 1/4.</text>
</comment>
<keyword evidence="23" id="KW-0511">Multifunctional enzyme</keyword>
<keyword evidence="18" id="KW-0560">Oxidoreductase</keyword>
<feature type="domain" description="Homoserine dehydrogenase catalytic" evidence="29">
    <location>
        <begin position="609"/>
        <end position="804"/>
    </location>
</feature>
<comment type="pathway">
    <text evidence="6">Amino-acid biosynthesis; L-threonine biosynthesis; L-threonine from L-aspartate: step 1/5.</text>
</comment>
<dbReference type="GO" id="GO:0009086">
    <property type="term" value="P:methionine biosynthetic process"/>
    <property type="evidence" value="ECO:0007669"/>
    <property type="project" value="UniProtKB-KW"/>
</dbReference>
<keyword evidence="14" id="KW-0547">Nucleotide-binding</keyword>
<dbReference type="Gene3D" id="3.40.50.720">
    <property type="entry name" value="NAD(P)-binding Rossmann-like Domain"/>
    <property type="match status" value="1"/>
</dbReference>
<dbReference type="GO" id="GO:0009089">
    <property type="term" value="P:lysine biosynthetic process via diaminopimelate"/>
    <property type="evidence" value="ECO:0007669"/>
    <property type="project" value="UniProtKB-UniPathway"/>
</dbReference>
<evidence type="ECO:0000256" key="8">
    <source>
        <dbReference type="ARBA" id="ARBA00010046"/>
    </source>
</evidence>
<dbReference type="Gene3D" id="1.20.120.1320">
    <property type="entry name" value="Aspartokinase, catalytic domain"/>
    <property type="match status" value="1"/>
</dbReference>
<dbReference type="InterPro" id="IPR054352">
    <property type="entry name" value="ACT_Aspartokinase"/>
</dbReference>
<comment type="pathway">
    <text evidence="5">Amino-acid biosynthesis; L-methionine biosynthesis via de novo pathway; L-homoserine from L-aspartate: step 3/3.</text>
</comment>
<dbReference type="AlphaFoldDB" id="A0A212JKD0"/>
<comment type="function">
    <text evidence="24">Bifunctional aspartate kinase and homoserine dehydrogenase that catalyzes the first and the third steps toward the synthesis of lysine, methionine and threonine from aspartate.</text>
</comment>
<comment type="cofactor">
    <cofactor evidence="1">
        <name>a metal cation</name>
        <dbReference type="ChEBI" id="CHEBI:25213"/>
    </cofactor>
</comment>
<dbReference type="InterPro" id="IPR001342">
    <property type="entry name" value="HDH_cat"/>
</dbReference>
<dbReference type="NCBIfam" id="NF006959">
    <property type="entry name" value="PRK09436.1"/>
    <property type="match status" value="1"/>
</dbReference>
<evidence type="ECO:0000256" key="25">
    <source>
        <dbReference type="ARBA" id="ARBA00048561"/>
    </source>
</evidence>
<dbReference type="GO" id="GO:0046872">
    <property type="term" value="F:metal ion binding"/>
    <property type="evidence" value="ECO:0007669"/>
    <property type="project" value="UniProtKB-KW"/>
</dbReference>
<gene>
    <name evidence="32" type="ORF">KL86DYS1_20055</name>
</gene>
<dbReference type="EMBL" id="FLUM01000002">
    <property type="protein sequence ID" value="SBV99909.1"/>
    <property type="molecule type" value="Genomic_DNA"/>
</dbReference>
<dbReference type="Gene3D" id="3.40.1160.10">
    <property type="entry name" value="Acetylglutamate kinase-like"/>
    <property type="match status" value="1"/>
</dbReference>
<evidence type="ECO:0000256" key="12">
    <source>
        <dbReference type="ARBA" id="ARBA00022697"/>
    </source>
</evidence>
<proteinExistence type="inferred from homology"/>
<keyword evidence="21" id="KW-0457">Lysine biosynthesis</keyword>
<keyword evidence="20" id="KW-0915">Sodium</keyword>
<comment type="catalytic activity">
    <reaction evidence="26">
        <text>L-homoserine + NADP(+) = L-aspartate 4-semialdehyde + NADPH + H(+)</text>
        <dbReference type="Rhea" id="RHEA:15761"/>
        <dbReference type="ChEBI" id="CHEBI:15378"/>
        <dbReference type="ChEBI" id="CHEBI:57476"/>
        <dbReference type="ChEBI" id="CHEBI:57783"/>
        <dbReference type="ChEBI" id="CHEBI:58349"/>
        <dbReference type="ChEBI" id="CHEBI:537519"/>
        <dbReference type="EC" id="1.1.1.3"/>
    </reaction>
    <physiologicalReaction direction="right-to-left" evidence="26">
        <dbReference type="Rhea" id="RHEA:15763"/>
    </physiologicalReaction>
</comment>
<dbReference type="NCBIfam" id="TIGR00657">
    <property type="entry name" value="asp_kinases"/>
    <property type="match status" value="1"/>
</dbReference>
<evidence type="ECO:0000256" key="9">
    <source>
        <dbReference type="ARBA" id="ARBA00011881"/>
    </source>
</evidence>
<dbReference type="UniPathway" id="UPA00051">
    <property type="reaction ID" value="UER00465"/>
</dbReference>
<keyword evidence="13" id="KW-0479">Metal-binding</keyword>
<dbReference type="SUPFAM" id="SSF53633">
    <property type="entry name" value="Carbamate kinase-like"/>
    <property type="match status" value="1"/>
</dbReference>
<keyword evidence="10" id="KW-0028">Amino-acid biosynthesis</keyword>
<dbReference type="SUPFAM" id="SSF51735">
    <property type="entry name" value="NAD(P)-binding Rossmann-fold domains"/>
    <property type="match status" value="1"/>
</dbReference>
<keyword evidence="19" id="KW-0520">NAD</keyword>
<feature type="domain" description="Aspartate/glutamate/uridylate kinase" evidence="28">
    <location>
        <begin position="1"/>
        <end position="275"/>
    </location>
</feature>
<dbReference type="CDD" id="cd04243">
    <property type="entry name" value="AAK_AK-HSDH-like"/>
    <property type="match status" value="1"/>
</dbReference>
<comment type="catalytic activity">
    <reaction evidence="25">
        <text>L-aspartate + ATP = 4-phospho-L-aspartate + ADP</text>
        <dbReference type="Rhea" id="RHEA:23776"/>
        <dbReference type="ChEBI" id="CHEBI:29991"/>
        <dbReference type="ChEBI" id="CHEBI:30616"/>
        <dbReference type="ChEBI" id="CHEBI:57535"/>
        <dbReference type="ChEBI" id="CHEBI:456216"/>
        <dbReference type="EC" id="2.7.2.4"/>
    </reaction>
    <physiologicalReaction direction="left-to-right" evidence="25">
        <dbReference type="Rhea" id="RHEA:23777"/>
    </physiologicalReaction>
</comment>
<dbReference type="Gene3D" id="3.30.2130.10">
    <property type="entry name" value="VC0802-like"/>
    <property type="match status" value="1"/>
</dbReference>
<evidence type="ECO:0000256" key="18">
    <source>
        <dbReference type="ARBA" id="ARBA00023002"/>
    </source>
</evidence>
<sequence>MKFGGTSVGSATNIANVKKIISGVNEPIVVVVSAFKSITDKLLTTSRLAAAGDYSYEREFREIVEQHVTVVSKLDISEPQREKLAVEVNKLLDELSNIFKGVFLINDLSPKTSDKIVSYGERLSTLIISYSFSDYEVLDVTQLIKTDSAFGKHTPDMELSNKLIRNAFENSSKKVLVAGFISTCKTTGEITNLGRGGSDYTAAIFASALDANILEIWSDVDGFMSADPKVINNAHVIENLTFTEATELCNFGAKVIYPPTIFPVYHKNIPIRIKNTFKPEAPGTYISHDGEIRKSKAMIKGISSISDSCLITVQGLGMVGIIGVNFRIFRALAKNGISVFLVSQASSENSTSIGVRSADAALAVSVLEEEFEKEISLGSINRVLLESELATVAIVGENMKYTPGIAGKLFETLGKSGISVIACAQGASEVNISFVIKNKYLRKALNSIHDSFFLSEYKALNLFIVGIGTVGGNLIEQIRQQQPKLMEQYALKLNVVGIARGRKALFCREGINLDNYKTELDEKGIPSSPEILRDGIINMNIFNAVFVDCTASEPVSQIYGDLMSQNISVVTANKVAASSAYDNYTKLKNTARERNIKFLFETNVGAGLPIINTMNSLINSGDKIVKIEAVLSGTLNFIFNTISKDIPFSKAIYLAKESGYSEPDPRIDLSGMDVVRKLVILTREAGYQVEQADVEKNLFVPQEYFNGTIEEFWANIRQLDSEFEERRKKLESEHKHLRFVAKYENGKCEVGLQEVGQNHPFYDLEGSNNIIQITTERYNEYPMIIKGYGAGASVTAAGVFSDIISIANVR</sequence>
<dbReference type="GO" id="GO:0009090">
    <property type="term" value="P:homoserine biosynthetic process"/>
    <property type="evidence" value="ECO:0007669"/>
    <property type="project" value="UniProtKB-ARBA"/>
</dbReference>
<evidence type="ECO:0000256" key="11">
    <source>
        <dbReference type="ARBA" id="ARBA00022679"/>
    </source>
</evidence>
<evidence type="ECO:0000256" key="15">
    <source>
        <dbReference type="ARBA" id="ARBA00022777"/>
    </source>
</evidence>
<comment type="similarity">
    <text evidence="7">In the C-terminal section; belongs to the homoserine dehydrogenase family.</text>
</comment>
<evidence type="ECO:0000259" key="29">
    <source>
        <dbReference type="Pfam" id="PF00742"/>
    </source>
</evidence>
<evidence type="ECO:0000259" key="30">
    <source>
        <dbReference type="Pfam" id="PF03447"/>
    </source>
</evidence>
<dbReference type="PANTHER" id="PTHR43070:SF3">
    <property type="entry name" value="HOMOSERINE DEHYDROGENASE"/>
    <property type="match status" value="1"/>
</dbReference>
<keyword evidence="15" id="KW-0418">Kinase</keyword>
<dbReference type="Pfam" id="PF00696">
    <property type="entry name" value="AA_kinase"/>
    <property type="match status" value="1"/>
</dbReference>
<evidence type="ECO:0000256" key="10">
    <source>
        <dbReference type="ARBA" id="ARBA00022605"/>
    </source>
</evidence>
<accession>A0A212JKD0</accession>
<evidence type="ECO:0000256" key="26">
    <source>
        <dbReference type="ARBA" id="ARBA00048841"/>
    </source>
</evidence>
<evidence type="ECO:0000313" key="32">
    <source>
        <dbReference type="EMBL" id="SBV99909.1"/>
    </source>
</evidence>
<keyword evidence="22" id="KW-0486">Methionine biosynthesis</keyword>
<comment type="catalytic activity">
    <reaction evidence="27">
        <text>L-homoserine + NAD(+) = L-aspartate 4-semialdehyde + NADH + H(+)</text>
        <dbReference type="Rhea" id="RHEA:15757"/>
        <dbReference type="ChEBI" id="CHEBI:15378"/>
        <dbReference type="ChEBI" id="CHEBI:57476"/>
        <dbReference type="ChEBI" id="CHEBI:57540"/>
        <dbReference type="ChEBI" id="CHEBI:57945"/>
        <dbReference type="ChEBI" id="CHEBI:537519"/>
        <dbReference type="EC" id="1.1.1.3"/>
    </reaction>
    <physiologicalReaction direction="right-to-left" evidence="27">
        <dbReference type="Rhea" id="RHEA:15759"/>
    </physiologicalReaction>
</comment>
<evidence type="ECO:0000259" key="28">
    <source>
        <dbReference type="Pfam" id="PF00696"/>
    </source>
</evidence>
<dbReference type="InterPro" id="IPR011147">
    <property type="entry name" value="Bifunc_Aspkin/hSer_DH"/>
</dbReference>
<reference evidence="32" key="1">
    <citation type="submission" date="2016-04" db="EMBL/GenBank/DDBJ databases">
        <authorList>
            <person name="Evans L.H."/>
            <person name="Alamgir A."/>
            <person name="Owens N."/>
            <person name="Weber N.D."/>
            <person name="Virtaneva K."/>
            <person name="Barbian K."/>
            <person name="Babar A."/>
            <person name="Rosenke K."/>
        </authorList>
    </citation>
    <scope>NUCLEOTIDE SEQUENCE</scope>
    <source>
        <strain evidence="32">86-1</strain>
    </source>
</reference>
<dbReference type="CDD" id="cd04892">
    <property type="entry name" value="ACT_AK-like_2"/>
    <property type="match status" value="1"/>
</dbReference>
<evidence type="ECO:0000256" key="22">
    <source>
        <dbReference type="ARBA" id="ARBA00023167"/>
    </source>
</evidence>
<dbReference type="PANTHER" id="PTHR43070">
    <property type="match status" value="1"/>
</dbReference>
<dbReference type="Pfam" id="PF03447">
    <property type="entry name" value="NAD_binding_3"/>
    <property type="match status" value="1"/>
</dbReference>
<feature type="domain" description="Aspartate/homoserine dehydrogenase NAD-binding" evidence="30">
    <location>
        <begin position="466"/>
        <end position="601"/>
    </location>
</feature>
<evidence type="ECO:0000256" key="24">
    <source>
        <dbReference type="ARBA" id="ARBA00044938"/>
    </source>
</evidence>
<dbReference type="InterPro" id="IPR036393">
    <property type="entry name" value="AceGlu_kinase-like_sf"/>
</dbReference>
<dbReference type="InterPro" id="IPR036291">
    <property type="entry name" value="NAD(P)-bd_dom_sf"/>
</dbReference>
<evidence type="ECO:0000256" key="21">
    <source>
        <dbReference type="ARBA" id="ARBA00023154"/>
    </source>
</evidence>
<dbReference type="InterPro" id="IPR045865">
    <property type="entry name" value="ACT-like_dom_sf"/>
</dbReference>
<dbReference type="UniPathway" id="UPA00034">
    <property type="reaction ID" value="UER00015"/>
</dbReference>
<evidence type="ECO:0000256" key="3">
    <source>
        <dbReference type="ARBA" id="ARBA00004986"/>
    </source>
</evidence>
<dbReference type="Pfam" id="PF22468">
    <property type="entry name" value="ACT_9"/>
    <property type="match status" value="2"/>
</dbReference>
<evidence type="ECO:0000256" key="6">
    <source>
        <dbReference type="ARBA" id="ARBA00005139"/>
    </source>
</evidence>
<dbReference type="InterPro" id="IPR049638">
    <property type="entry name" value="AK-HD"/>
</dbReference>
<dbReference type="GO" id="GO:0050661">
    <property type="term" value="F:NADP binding"/>
    <property type="evidence" value="ECO:0007669"/>
    <property type="project" value="InterPro"/>
</dbReference>
<evidence type="ECO:0000256" key="13">
    <source>
        <dbReference type="ARBA" id="ARBA00022723"/>
    </source>
</evidence>
<dbReference type="PROSITE" id="PS01042">
    <property type="entry name" value="HOMOSER_DHGENASE"/>
    <property type="match status" value="1"/>
</dbReference>
<dbReference type="FunFam" id="3.30.2130.10:FF:000001">
    <property type="entry name" value="Bifunctional aspartokinase/homoserine dehydrogenase"/>
    <property type="match status" value="1"/>
</dbReference>